<dbReference type="Pfam" id="PF00400">
    <property type="entry name" value="WD40"/>
    <property type="match status" value="2"/>
</dbReference>
<accession>A0A6A7C2M0</accession>
<dbReference type="InterPro" id="IPR036322">
    <property type="entry name" value="WD40_repeat_dom_sf"/>
</dbReference>
<keyword evidence="2" id="KW-0677">Repeat</keyword>
<dbReference type="SUPFAM" id="SSF50978">
    <property type="entry name" value="WD40 repeat-like"/>
    <property type="match status" value="1"/>
</dbReference>
<dbReference type="Gene3D" id="2.130.10.10">
    <property type="entry name" value="YVTN repeat-like/Quinoprotein amine dehydrogenase"/>
    <property type="match status" value="2"/>
</dbReference>
<evidence type="ECO:0000256" key="7">
    <source>
        <dbReference type="PROSITE-ProRule" id="PRU00221"/>
    </source>
</evidence>
<evidence type="ECO:0000313" key="9">
    <source>
        <dbReference type="Proteomes" id="UP000799421"/>
    </source>
</evidence>
<dbReference type="EMBL" id="MU005970">
    <property type="protein sequence ID" value="KAF2861751.1"/>
    <property type="molecule type" value="Genomic_DNA"/>
</dbReference>
<dbReference type="OrthoDB" id="7668193at2759"/>
<gene>
    <name evidence="8" type="ORF">K470DRAFT_275905</name>
</gene>
<dbReference type="PANTHER" id="PTHR19854">
    <property type="entry name" value="TRANSDUCIN BETA-LIKE 3"/>
    <property type="match status" value="1"/>
</dbReference>
<protein>
    <recommendedName>
        <fullName evidence="6">ASTRA-associated protein 1</fullName>
    </recommendedName>
</protein>
<organism evidence="8 9">
    <name type="scientific">Piedraia hortae CBS 480.64</name>
    <dbReference type="NCBI Taxonomy" id="1314780"/>
    <lineage>
        <taxon>Eukaryota</taxon>
        <taxon>Fungi</taxon>
        <taxon>Dikarya</taxon>
        <taxon>Ascomycota</taxon>
        <taxon>Pezizomycotina</taxon>
        <taxon>Dothideomycetes</taxon>
        <taxon>Dothideomycetidae</taxon>
        <taxon>Capnodiales</taxon>
        <taxon>Piedraiaceae</taxon>
        <taxon>Piedraia</taxon>
    </lineage>
</organism>
<dbReference type="PROSITE" id="PS50082">
    <property type="entry name" value="WD_REPEATS_2"/>
    <property type="match status" value="1"/>
</dbReference>
<dbReference type="PANTHER" id="PTHR19854:SF1">
    <property type="entry name" value="GUANINE NUCLEOTIDE-BINDING PROTEIN SUBUNIT BETA-LIKE PROTEIN 1"/>
    <property type="match status" value="1"/>
</dbReference>
<dbReference type="InterPro" id="IPR015943">
    <property type="entry name" value="WD40/YVTN_repeat-like_dom_sf"/>
</dbReference>
<evidence type="ECO:0000256" key="4">
    <source>
        <dbReference type="ARBA" id="ARBA00037931"/>
    </source>
</evidence>
<dbReference type="PROSITE" id="PS50294">
    <property type="entry name" value="WD_REPEATS_REGION"/>
    <property type="match status" value="1"/>
</dbReference>
<dbReference type="SMART" id="SM00320">
    <property type="entry name" value="WD40"/>
    <property type="match status" value="4"/>
</dbReference>
<comment type="subunit">
    <text evidence="5">Component of the ASTRA chromatin remodeling machinery complex.</text>
</comment>
<feature type="repeat" description="WD" evidence="7">
    <location>
        <begin position="9"/>
        <end position="50"/>
    </location>
</feature>
<proteinExistence type="inferred from homology"/>
<dbReference type="Proteomes" id="UP000799421">
    <property type="component" value="Unassembled WGS sequence"/>
</dbReference>
<evidence type="ECO:0000256" key="2">
    <source>
        <dbReference type="ARBA" id="ARBA00022737"/>
    </source>
</evidence>
<sequence length="353" mass="38150">MSLQPVYIFRGHTFAIHAIHFLPSNLHVLTGDATGTVIIWNLTTKRASAVWQAHTNSILGIGHWDGHKIITHGRDGRLNIWLLDEVALSPKELIPLPLDTHLTQSQPTQTPSPQLTHSIPCHTLNFCSFASVILPGETLLLALPGLIDNEIVLTTLPSSARHSKALSPGKRGMPMSLSLSLSLSLFTTETLLLLAGYEDGSTVLFTSPLTSPNWRVLSTHASHTQPVLSVVLGREAGFSSAADAVIARYALPKEGALPLDGSPEGKSRIVNTGHAGQQGLVIRDDGRILATAGWDGKLRVYSARTLKELGVGMWHREGCFAVGFAGVREEEGQGRHWVALGCKDGKVSLWEVY</sequence>
<evidence type="ECO:0000256" key="5">
    <source>
        <dbReference type="ARBA" id="ARBA00038749"/>
    </source>
</evidence>
<comment type="function">
    <text evidence="3">Component of the ASTRA complex involved in chromatin remodeling.</text>
</comment>
<name>A0A6A7C2M0_9PEZI</name>
<dbReference type="AlphaFoldDB" id="A0A6A7C2M0"/>
<reference evidence="8" key="1">
    <citation type="journal article" date="2020" name="Stud. Mycol.">
        <title>101 Dothideomycetes genomes: a test case for predicting lifestyles and emergence of pathogens.</title>
        <authorList>
            <person name="Haridas S."/>
            <person name="Albert R."/>
            <person name="Binder M."/>
            <person name="Bloem J."/>
            <person name="Labutti K."/>
            <person name="Salamov A."/>
            <person name="Andreopoulos B."/>
            <person name="Baker S."/>
            <person name="Barry K."/>
            <person name="Bills G."/>
            <person name="Bluhm B."/>
            <person name="Cannon C."/>
            <person name="Castanera R."/>
            <person name="Culley D."/>
            <person name="Daum C."/>
            <person name="Ezra D."/>
            <person name="Gonzalez J."/>
            <person name="Henrissat B."/>
            <person name="Kuo A."/>
            <person name="Liang C."/>
            <person name="Lipzen A."/>
            <person name="Lutzoni F."/>
            <person name="Magnuson J."/>
            <person name="Mondo S."/>
            <person name="Nolan M."/>
            <person name="Ohm R."/>
            <person name="Pangilinan J."/>
            <person name="Park H.-J."/>
            <person name="Ramirez L."/>
            <person name="Alfaro M."/>
            <person name="Sun H."/>
            <person name="Tritt A."/>
            <person name="Yoshinaga Y."/>
            <person name="Zwiers L.-H."/>
            <person name="Turgeon B."/>
            <person name="Goodwin S."/>
            <person name="Spatafora J."/>
            <person name="Crous P."/>
            <person name="Grigoriev I."/>
        </authorList>
    </citation>
    <scope>NUCLEOTIDE SEQUENCE</scope>
    <source>
        <strain evidence="8">CBS 480.64</strain>
    </source>
</reference>
<evidence type="ECO:0000256" key="6">
    <source>
        <dbReference type="ARBA" id="ARBA00040563"/>
    </source>
</evidence>
<dbReference type="InterPro" id="IPR001680">
    <property type="entry name" value="WD40_rpt"/>
</dbReference>
<evidence type="ECO:0000256" key="1">
    <source>
        <dbReference type="ARBA" id="ARBA00022574"/>
    </source>
</evidence>
<evidence type="ECO:0000256" key="3">
    <source>
        <dbReference type="ARBA" id="ARBA00037338"/>
    </source>
</evidence>
<evidence type="ECO:0000313" key="8">
    <source>
        <dbReference type="EMBL" id="KAF2861751.1"/>
    </source>
</evidence>
<keyword evidence="9" id="KW-1185">Reference proteome</keyword>
<comment type="similarity">
    <text evidence="4">Belongs to the WD repeat ASA1 family.</text>
</comment>
<keyword evidence="1 7" id="KW-0853">WD repeat</keyword>